<dbReference type="HOGENOM" id="CLU_1575946_0_0_7"/>
<dbReference type="eggNOG" id="ENOG5033KYQ">
    <property type="taxonomic scope" value="Bacteria"/>
</dbReference>
<accession>I2Q457</accession>
<sequence>MVLHRHALLFALLLCLLAPAPARAGQATEADERVEAFLDETAGLFGPTEADVVTRLGPPRDRQALPFTSPHDDAPYEIITLAYDGLSVSLYSMEGGTRQFFHQIRVTAGPACFARKICLGTPRERLTAALGDPEEVEDNVWRYSDMSGFNELSFTINDKGAIDSMTWTAEAD</sequence>
<evidence type="ECO:0008006" key="3">
    <source>
        <dbReference type="Google" id="ProtNLM"/>
    </source>
</evidence>
<evidence type="ECO:0000313" key="2">
    <source>
        <dbReference type="EMBL" id="EIG54563.1"/>
    </source>
</evidence>
<feature type="signal peptide" evidence="1">
    <location>
        <begin position="1"/>
        <end position="24"/>
    </location>
</feature>
<dbReference type="EMBL" id="JH600068">
    <property type="protein sequence ID" value="EIG54563.1"/>
    <property type="molecule type" value="Genomic_DNA"/>
</dbReference>
<evidence type="ECO:0000256" key="1">
    <source>
        <dbReference type="SAM" id="SignalP"/>
    </source>
</evidence>
<name>I2Q457_9BACT</name>
<protein>
    <recommendedName>
        <fullName evidence="3">Beta-lactamase-inhibitor-like PepSY-like domain-containing protein</fullName>
    </recommendedName>
</protein>
<organism evidence="2">
    <name type="scientific">Desulfovibrio sp. U5L</name>
    <dbReference type="NCBI Taxonomy" id="596152"/>
    <lineage>
        <taxon>Bacteria</taxon>
        <taxon>Pseudomonadati</taxon>
        <taxon>Thermodesulfobacteriota</taxon>
        <taxon>Desulfovibrionia</taxon>
        <taxon>Desulfovibrionales</taxon>
        <taxon>Desulfovibrionaceae</taxon>
        <taxon>Desulfovibrio</taxon>
    </lineage>
</organism>
<keyword evidence="1" id="KW-0732">Signal</keyword>
<proteinExistence type="predicted"/>
<feature type="chain" id="PRO_5003663061" description="Beta-lactamase-inhibitor-like PepSY-like domain-containing protein" evidence="1">
    <location>
        <begin position="25"/>
        <end position="172"/>
    </location>
</feature>
<gene>
    <name evidence="2" type="ORF">DesU5LDRAFT_2920</name>
</gene>
<dbReference type="STRING" id="596152.DesU5LDRAFT_2920"/>
<reference evidence="2" key="1">
    <citation type="submission" date="2011-11" db="EMBL/GenBank/DDBJ databases">
        <title>Improved High-Quality Draft sequence of Desulfovibrio sp. U5L.</title>
        <authorList>
            <consortium name="US DOE Joint Genome Institute"/>
            <person name="Lucas S."/>
            <person name="Han J."/>
            <person name="Lapidus A."/>
            <person name="Cheng J.-F."/>
            <person name="Goodwin L."/>
            <person name="Pitluck S."/>
            <person name="Peters L."/>
            <person name="Ovchinnikova G."/>
            <person name="Held B."/>
            <person name="Detter J.C."/>
            <person name="Han C."/>
            <person name="Tapia R."/>
            <person name="Land M."/>
            <person name="Hauser L."/>
            <person name="Kyrpides N."/>
            <person name="Ivanova N."/>
            <person name="Pagani I."/>
            <person name="Gabster J."/>
            <person name="Walker C."/>
            <person name="Stolyar S."/>
            <person name="Stahl D."/>
            <person name="Arkin A."/>
            <person name="Dehal P."/>
            <person name="Hazen T."/>
            <person name="Woyke T."/>
        </authorList>
    </citation>
    <scope>NUCLEOTIDE SEQUENCE [LARGE SCALE GENOMIC DNA]</scope>
    <source>
        <strain evidence="2">U5L</strain>
    </source>
</reference>
<dbReference type="OrthoDB" id="5453347at2"/>
<dbReference type="AlphaFoldDB" id="I2Q457"/>